<evidence type="ECO:0000256" key="1">
    <source>
        <dbReference type="SAM" id="Phobius"/>
    </source>
</evidence>
<organism evidence="3 4">
    <name type="scientific">Sporolactobacillus laevolacticus DSM 442</name>
    <dbReference type="NCBI Taxonomy" id="1395513"/>
    <lineage>
        <taxon>Bacteria</taxon>
        <taxon>Bacillati</taxon>
        <taxon>Bacillota</taxon>
        <taxon>Bacilli</taxon>
        <taxon>Bacillales</taxon>
        <taxon>Sporolactobacillaceae</taxon>
        <taxon>Sporolactobacillus</taxon>
    </lineage>
</organism>
<sequence length="196" mass="22406">MNETNKDLTNNEIRKSLYLSQGLLLSISVGLIIFFGKELPLMNWYRIDGKICLIGICAGIAMVWIQNFAERWIPENWQDDDGINERLFQAFRLPVLIFVMIGVAIIEEVLFRGLMQHFVGYVAASLLFALIHFRYVRKPLLLATVMLFSFCLGWLYIRTGSLAAPVIAHFIINALPALIYKWNGNRGNGQRNPGRE</sequence>
<evidence type="ECO:0000313" key="4">
    <source>
        <dbReference type="Proteomes" id="UP000018296"/>
    </source>
</evidence>
<feature type="transmembrane region" description="Helical" evidence="1">
    <location>
        <begin position="117"/>
        <end position="133"/>
    </location>
</feature>
<feature type="transmembrane region" description="Helical" evidence="1">
    <location>
        <begin position="16"/>
        <end position="35"/>
    </location>
</feature>
<comment type="caution">
    <text evidence="3">The sequence shown here is derived from an EMBL/GenBank/DDBJ whole genome shotgun (WGS) entry which is preliminary data.</text>
</comment>
<accession>V6J4Z2</accession>
<proteinExistence type="predicted"/>
<evidence type="ECO:0000259" key="2">
    <source>
        <dbReference type="Pfam" id="PF02517"/>
    </source>
</evidence>
<dbReference type="GO" id="GO:0080120">
    <property type="term" value="P:CAAX-box protein maturation"/>
    <property type="evidence" value="ECO:0007669"/>
    <property type="project" value="UniProtKB-ARBA"/>
</dbReference>
<dbReference type="eggNOG" id="COG1266">
    <property type="taxonomic scope" value="Bacteria"/>
</dbReference>
<feature type="transmembrane region" description="Helical" evidence="1">
    <location>
        <begin position="140"/>
        <end position="157"/>
    </location>
</feature>
<dbReference type="OrthoDB" id="1523022at2"/>
<feature type="transmembrane region" description="Helical" evidence="1">
    <location>
        <begin position="163"/>
        <end position="182"/>
    </location>
</feature>
<keyword evidence="4" id="KW-1185">Reference proteome</keyword>
<reference evidence="3 4" key="1">
    <citation type="journal article" date="2013" name="Genome Announc.">
        <title>Genome Sequence of Sporolactobacillus laevolacticus DSM442, an Efficient Polymer-Grade D-Lactate Producer from Agricultural Waste Cottonseed as a Nitrogen Source.</title>
        <authorList>
            <person name="Wang H."/>
            <person name="Wang L."/>
            <person name="Ju J."/>
            <person name="Yu B."/>
            <person name="Ma Y."/>
        </authorList>
    </citation>
    <scope>NUCLEOTIDE SEQUENCE [LARGE SCALE GENOMIC DNA]</scope>
    <source>
        <strain evidence="3 4">DSM 442</strain>
    </source>
</reference>
<keyword evidence="1" id="KW-0472">Membrane</keyword>
<dbReference type="STRING" id="1395513.P343_10580"/>
<protein>
    <recommendedName>
        <fullName evidence="2">CAAX prenyl protease 2/Lysostaphin resistance protein A-like domain-containing protein</fullName>
    </recommendedName>
</protein>
<dbReference type="InterPro" id="IPR003675">
    <property type="entry name" value="Rce1/LyrA-like_dom"/>
</dbReference>
<feature type="domain" description="CAAX prenyl protease 2/Lysostaphin resistance protein A-like" evidence="2">
    <location>
        <begin position="93"/>
        <end position="175"/>
    </location>
</feature>
<dbReference type="AlphaFoldDB" id="V6J4Z2"/>
<name>V6J4Z2_9BACL</name>
<keyword evidence="1" id="KW-1133">Transmembrane helix</keyword>
<feature type="transmembrane region" description="Helical" evidence="1">
    <location>
        <begin position="47"/>
        <end position="69"/>
    </location>
</feature>
<keyword evidence="1" id="KW-0812">Transmembrane</keyword>
<dbReference type="EMBL" id="AWTC01000009">
    <property type="protein sequence ID" value="EST11784.1"/>
    <property type="molecule type" value="Genomic_DNA"/>
</dbReference>
<dbReference type="PATRIC" id="fig|1395513.3.peg.2135"/>
<dbReference type="GO" id="GO:0004175">
    <property type="term" value="F:endopeptidase activity"/>
    <property type="evidence" value="ECO:0007669"/>
    <property type="project" value="UniProtKB-ARBA"/>
</dbReference>
<evidence type="ECO:0000313" key="3">
    <source>
        <dbReference type="EMBL" id="EST11784.1"/>
    </source>
</evidence>
<gene>
    <name evidence="3" type="ORF">P343_10580</name>
</gene>
<dbReference type="RefSeq" id="WP_023510365.1">
    <property type="nucleotide sequence ID" value="NZ_AWTC01000009.1"/>
</dbReference>
<feature type="transmembrane region" description="Helical" evidence="1">
    <location>
        <begin position="90"/>
        <end position="111"/>
    </location>
</feature>
<dbReference type="Proteomes" id="UP000018296">
    <property type="component" value="Unassembled WGS sequence"/>
</dbReference>
<dbReference type="Pfam" id="PF02517">
    <property type="entry name" value="Rce1-like"/>
    <property type="match status" value="1"/>
</dbReference>